<accession>A0A1A8XZW1</accession>
<evidence type="ECO:0000313" key="1">
    <source>
        <dbReference type="EMBL" id="SBT10251.1"/>
    </source>
</evidence>
<reference evidence="1 2" key="1">
    <citation type="submission" date="2016-06" db="EMBL/GenBank/DDBJ databases">
        <authorList>
            <person name="Kjaerup R.B."/>
            <person name="Dalgaard T.S."/>
            <person name="Juul-Madsen H.R."/>
        </authorList>
    </citation>
    <scope>NUCLEOTIDE SEQUENCE [LARGE SCALE GENOMIC DNA]</scope>
    <source>
        <strain evidence="1">2</strain>
    </source>
</reference>
<sequence>MNTDFDSDQRILSPARRARRSILALTTIMLLVTGSSAGKRWVQDNVFLTSGPDGESSLYYHPPFSKPGTLVAVFGATPDNLTRASSIQTTQAEIKVIETTFEPATRLTAYHLR</sequence>
<name>A0A1A8XZW1_9RHOO</name>
<dbReference type="Proteomes" id="UP000199600">
    <property type="component" value="Unassembled WGS sequence"/>
</dbReference>
<proteinExistence type="predicted"/>
<gene>
    <name evidence="1" type="ORF">PROAA_40013</name>
</gene>
<dbReference type="AlphaFoldDB" id="A0A1A8XZW1"/>
<evidence type="ECO:0000313" key="2">
    <source>
        <dbReference type="Proteomes" id="UP000199600"/>
    </source>
</evidence>
<dbReference type="EMBL" id="FLQY01000334">
    <property type="protein sequence ID" value="SBT10251.1"/>
    <property type="molecule type" value="Genomic_DNA"/>
</dbReference>
<organism evidence="1 2">
    <name type="scientific">Candidatus Propionivibrio aalborgensis</name>
    <dbReference type="NCBI Taxonomy" id="1860101"/>
    <lineage>
        <taxon>Bacteria</taxon>
        <taxon>Pseudomonadati</taxon>
        <taxon>Pseudomonadota</taxon>
        <taxon>Betaproteobacteria</taxon>
        <taxon>Rhodocyclales</taxon>
        <taxon>Rhodocyclaceae</taxon>
        <taxon>Propionivibrio</taxon>
    </lineage>
</organism>
<keyword evidence="2" id="KW-1185">Reference proteome</keyword>
<dbReference type="RefSeq" id="WP_186411887.1">
    <property type="nucleotide sequence ID" value="NZ_FLQY01000334.1"/>
</dbReference>
<protein>
    <submittedName>
        <fullName evidence="1">Uncharacterized protein</fullName>
    </submittedName>
</protein>